<accession>A0ABR2HY88</accession>
<dbReference type="Gene3D" id="1.20.1440.230">
    <property type="entry name" value="NADH-ubiquinone oxidoreductase 51kDa subunit, iron-sulphur binding domain"/>
    <property type="match status" value="1"/>
</dbReference>
<dbReference type="SUPFAM" id="SSF140490">
    <property type="entry name" value="Nqo1C-terminal domain-like"/>
    <property type="match status" value="1"/>
</dbReference>
<proteinExistence type="inferred from homology"/>
<dbReference type="PROSITE" id="PS00644">
    <property type="entry name" value="COMPLEX1_51K_1"/>
    <property type="match status" value="1"/>
</dbReference>
<reference evidence="11 12" key="1">
    <citation type="submission" date="2024-04" db="EMBL/GenBank/DDBJ databases">
        <title>Tritrichomonas musculus Genome.</title>
        <authorList>
            <person name="Alves-Ferreira E."/>
            <person name="Grigg M."/>
            <person name="Lorenzi H."/>
            <person name="Galac M."/>
        </authorList>
    </citation>
    <scope>NUCLEOTIDE SEQUENCE [LARGE SCALE GENOMIC DNA]</scope>
    <source>
        <strain evidence="11 12">EAF2021</strain>
    </source>
</reference>
<dbReference type="PANTHER" id="PTHR11780">
    <property type="entry name" value="NADH-UBIQUINONE OXIDOREDUCTASE FLAVOPROTEIN 1 NDUFV1"/>
    <property type="match status" value="1"/>
</dbReference>
<evidence type="ECO:0000256" key="4">
    <source>
        <dbReference type="ARBA" id="ARBA00022485"/>
    </source>
</evidence>
<dbReference type="Pfam" id="PF22461">
    <property type="entry name" value="SLBB_2"/>
    <property type="match status" value="1"/>
</dbReference>
<evidence type="ECO:0000256" key="1">
    <source>
        <dbReference type="ARBA" id="ARBA00001917"/>
    </source>
</evidence>
<dbReference type="InterPro" id="IPR054765">
    <property type="entry name" value="SLBB_dom"/>
</dbReference>
<protein>
    <recommendedName>
        <fullName evidence="10">NADH-ubiquinone oxidoreductase 51kDa subunit iron-sulphur binding domain-containing protein</fullName>
    </recommendedName>
</protein>
<keyword evidence="9" id="KW-0411">Iron-sulfur</keyword>
<feature type="domain" description="NADH-ubiquinone oxidoreductase 51kDa subunit iron-sulphur binding" evidence="10">
    <location>
        <begin position="345"/>
        <end position="390"/>
    </location>
</feature>
<evidence type="ECO:0000256" key="9">
    <source>
        <dbReference type="ARBA" id="ARBA00023014"/>
    </source>
</evidence>
<keyword evidence="5" id="KW-0285">Flavoprotein</keyword>
<keyword evidence="4" id="KW-0004">4Fe-4S</keyword>
<dbReference type="Gene3D" id="3.10.20.600">
    <property type="match status" value="1"/>
</dbReference>
<dbReference type="InterPro" id="IPR050837">
    <property type="entry name" value="ComplexI_51kDa_subunit"/>
</dbReference>
<dbReference type="EMBL" id="JAPFFF010000021">
    <property type="protein sequence ID" value="KAK8854292.1"/>
    <property type="molecule type" value="Genomic_DNA"/>
</dbReference>
<dbReference type="SUPFAM" id="SSF142019">
    <property type="entry name" value="Nqo1 FMN-binding domain-like"/>
    <property type="match status" value="1"/>
</dbReference>
<evidence type="ECO:0000313" key="12">
    <source>
        <dbReference type="Proteomes" id="UP001470230"/>
    </source>
</evidence>
<name>A0ABR2HY88_9EUKA</name>
<evidence type="ECO:0000313" key="11">
    <source>
        <dbReference type="EMBL" id="KAK8854292.1"/>
    </source>
</evidence>
<evidence type="ECO:0000256" key="8">
    <source>
        <dbReference type="ARBA" id="ARBA00023004"/>
    </source>
</evidence>
<dbReference type="PROSITE" id="PS00645">
    <property type="entry name" value="COMPLEX1_51K_2"/>
    <property type="match status" value="1"/>
</dbReference>
<dbReference type="InterPro" id="IPR001949">
    <property type="entry name" value="NADH-UbQ_OxRdtase_51kDa_CS"/>
</dbReference>
<keyword evidence="12" id="KW-1185">Reference proteome</keyword>
<comment type="caution">
    <text evidence="11">The sequence shown here is derived from an EMBL/GenBank/DDBJ whole genome shotgun (WGS) entry which is preliminary data.</text>
</comment>
<dbReference type="InterPro" id="IPR037207">
    <property type="entry name" value="Nuop51_4Fe4S-bd_sf"/>
</dbReference>
<dbReference type="SMART" id="SM00928">
    <property type="entry name" value="NADH_4Fe-4S"/>
    <property type="match status" value="1"/>
</dbReference>
<evidence type="ECO:0000256" key="7">
    <source>
        <dbReference type="ARBA" id="ARBA00022723"/>
    </source>
</evidence>
<evidence type="ECO:0000256" key="3">
    <source>
        <dbReference type="ARBA" id="ARBA00007523"/>
    </source>
</evidence>
<dbReference type="InterPro" id="IPR011538">
    <property type="entry name" value="Nuo51_FMN-bd"/>
</dbReference>
<comment type="similarity">
    <text evidence="3">Belongs to the complex I 51 kDa subunit family.</text>
</comment>
<dbReference type="NCBIfam" id="NF010120">
    <property type="entry name" value="PRK13596.1"/>
    <property type="match status" value="1"/>
</dbReference>
<keyword evidence="8" id="KW-0408">Iron</keyword>
<dbReference type="Pfam" id="PF10589">
    <property type="entry name" value="NADH_4Fe-4S"/>
    <property type="match status" value="1"/>
</dbReference>
<evidence type="ECO:0000256" key="2">
    <source>
        <dbReference type="ARBA" id="ARBA00001966"/>
    </source>
</evidence>
<evidence type="ECO:0000256" key="6">
    <source>
        <dbReference type="ARBA" id="ARBA00022643"/>
    </source>
</evidence>
<gene>
    <name evidence="11" type="ORF">M9Y10_016851</name>
</gene>
<comment type="cofactor">
    <cofactor evidence="2">
        <name>[4Fe-4S] cluster</name>
        <dbReference type="ChEBI" id="CHEBI:49883"/>
    </cofactor>
</comment>
<organism evidence="11 12">
    <name type="scientific">Tritrichomonas musculus</name>
    <dbReference type="NCBI Taxonomy" id="1915356"/>
    <lineage>
        <taxon>Eukaryota</taxon>
        <taxon>Metamonada</taxon>
        <taxon>Parabasalia</taxon>
        <taxon>Tritrichomonadida</taxon>
        <taxon>Tritrichomonadidae</taxon>
        <taxon>Tritrichomonas</taxon>
    </lineage>
</organism>
<keyword evidence="7" id="KW-0479">Metal-binding</keyword>
<dbReference type="InterPro" id="IPR019575">
    <property type="entry name" value="Nuop51_4Fe4S-bd"/>
</dbReference>
<sequence length="433" mass="46808">MLSAFYHRSFAKQCSKFLDRKDCVFKNLYGDDPSDLSSAMQRGDWSDTSKFFENGRQWILSQVKKSEIRGRGGAGFSTGTKWSFVPKSTTPPHYLIVNADEGEPGTCKDRQILTNEPHKLVEGALLAGFTIQAHVCYVYVRGEFRHEISRLQTAIDEAYASGLIGKNNKFGYPFDIIIHSGAGAYVCGEETALMNSIQGVPGRPRFKPPYPAIHGLFNCPTVVNNVETISSISTICRKGGAWYSSIGVPGSRGPKIYSISGCVNNPCVVEDALGIPLKDLIEKHAGGVIGGWDNLQAVIPGGLSCPILNPKEASEAIMSYDDLASYGSALGTGAVIVINKNIDIIDAFARLAAFYHVESCGQCGPCRHGTARLAEILDRISKGKGVKADLCDLEQTATATNNCICALAGAASDPIKGLLKNFREEIKSRLKEE</sequence>
<keyword evidence="6" id="KW-0288">FMN</keyword>
<dbReference type="InterPro" id="IPR037225">
    <property type="entry name" value="Nuo51_FMN-bd_sf"/>
</dbReference>
<dbReference type="SUPFAM" id="SSF142984">
    <property type="entry name" value="Nqo1 middle domain-like"/>
    <property type="match status" value="1"/>
</dbReference>
<evidence type="ECO:0000259" key="10">
    <source>
        <dbReference type="SMART" id="SM00928"/>
    </source>
</evidence>
<evidence type="ECO:0000256" key="5">
    <source>
        <dbReference type="ARBA" id="ARBA00022630"/>
    </source>
</evidence>
<dbReference type="Gene3D" id="3.40.50.11540">
    <property type="entry name" value="NADH-ubiquinone oxidoreductase 51kDa subunit"/>
    <property type="match status" value="1"/>
</dbReference>
<dbReference type="Pfam" id="PF01512">
    <property type="entry name" value="Complex1_51K"/>
    <property type="match status" value="1"/>
</dbReference>
<comment type="cofactor">
    <cofactor evidence="1">
        <name>FMN</name>
        <dbReference type="ChEBI" id="CHEBI:58210"/>
    </cofactor>
</comment>
<dbReference type="PANTHER" id="PTHR11780:SF10">
    <property type="entry name" value="NADH DEHYDROGENASE [UBIQUINONE] FLAVOPROTEIN 1, MITOCHONDRIAL"/>
    <property type="match status" value="1"/>
</dbReference>
<dbReference type="Proteomes" id="UP001470230">
    <property type="component" value="Unassembled WGS sequence"/>
</dbReference>